<dbReference type="GO" id="GO:0042597">
    <property type="term" value="C:periplasmic space"/>
    <property type="evidence" value="ECO:0007669"/>
    <property type="project" value="UniProtKB-SubCell"/>
</dbReference>
<protein>
    <recommendedName>
        <fullName evidence="9">Heparin-sulfate lyase N-terminal domain-containing protein</fullName>
    </recommendedName>
</protein>
<gene>
    <name evidence="7" type="ORF">HKN21_15420</name>
</gene>
<name>A0A7Y2H3V8_UNCEI</name>
<feature type="domain" description="Heparin-sulfate lyase N-terminal" evidence="6">
    <location>
        <begin position="106"/>
        <end position="340"/>
    </location>
</feature>
<evidence type="ECO:0000259" key="5">
    <source>
        <dbReference type="Pfam" id="PF07940"/>
    </source>
</evidence>
<evidence type="ECO:0000259" key="6">
    <source>
        <dbReference type="Pfam" id="PF16889"/>
    </source>
</evidence>
<dbReference type="Gene3D" id="2.70.98.70">
    <property type="match status" value="1"/>
</dbReference>
<dbReference type="InterPro" id="IPR012480">
    <property type="entry name" value="Hepar_II_III_C"/>
</dbReference>
<reference evidence="7 8" key="1">
    <citation type="submission" date="2020-03" db="EMBL/GenBank/DDBJ databases">
        <title>Metabolic flexibility allows generalist bacteria to become dominant in a frequently disturbed ecosystem.</title>
        <authorList>
            <person name="Chen Y.-J."/>
            <person name="Leung P.M."/>
            <person name="Bay S.K."/>
            <person name="Hugenholtz P."/>
            <person name="Kessler A.J."/>
            <person name="Shelley G."/>
            <person name="Waite D.W."/>
            <person name="Cook P.L."/>
            <person name="Greening C."/>
        </authorList>
    </citation>
    <scope>NUCLEOTIDE SEQUENCE [LARGE SCALE GENOMIC DNA]</scope>
    <source>
        <strain evidence="7">SS_bin_28</strain>
    </source>
</reference>
<sequence>MRFLDDLRYFIPRMSWQNALALAGRKLTKGREKKKLLQEFAKDIPFDQLCQQLGLSKDPVKDLTSVWNQFREKPEAGASALADRVLEGEQHLFGAATQVHWPPKWDWRWDGTANEPLFVDDTRSTWEVQRLQGLLPLAWAASEGLGSKGSETYAKAYFAGLKSFHENAPAPPASGWASALELGVRFIALAQALPHLTETKAITGTWPWLLTLLDRHARWLKADLSLDKVVRGNHLLGELAGLVVAGYFVPSAKARWWGNLDPQELLEDEILIQFHEDGVNVEQSLTYQKFILEFLVVAARFASLSGRPFHDKTVSRIQAGLNHLRQAQTPTGDLPRIGDVDSGRGAWWGDQDPHQPQTLLERSGFLSQTEPSLGFTHFDRGGHLVFRNQDWYLYMRGGPFGWGPSAGHSHMDRLAPVLWFRGNPVFVDPGMFGYQIPLEHFHGMRGPEAHGGITPSPWPGPSPEWFFRWDKSPSPASMAPKALEDGFQVEGKVNLGDESKPLIWHRTMRYNQLQEIWIISDRINHSPGGPIQWGFSLAPETTVREVSSGVMELNLQSGNQLHLSFQPPGSTRMESCFVSRAYGQRQTATRILRELSPGILESEITIGPAPVS</sequence>
<proteinExistence type="predicted"/>
<dbReference type="Proteomes" id="UP000547674">
    <property type="component" value="Unassembled WGS sequence"/>
</dbReference>
<dbReference type="Pfam" id="PF07940">
    <property type="entry name" value="Hepar_II_III_C"/>
    <property type="match status" value="1"/>
</dbReference>
<keyword evidence="3" id="KW-0574">Periplasm</keyword>
<comment type="caution">
    <text evidence="7">The sequence shown here is derived from an EMBL/GenBank/DDBJ whole genome shotgun (WGS) entry which is preliminary data.</text>
</comment>
<dbReference type="InterPro" id="IPR008929">
    <property type="entry name" value="Chondroitin_lyas"/>
</dbReference>
<dbReference type="PANTHER" id="PTHR39210:SF1">
    <property type="entry name" value="HEPARIN-SULFATE LYASE"/>
    <property type="match status" value="1"/>
</dbReference>
<dbReference type="EMBL" id="JABDJR010000622">
    <property type="protein sequence ID" value="NNF08153.1"/>
    <property type="molecule type" value="Genomic_DNA"/>
</dbReference>
<accession>A0A7Y2H3V8</accession>
<dbReference type="SUPFAM" id="SSF48230">
    <property type="entry name" value="Chondroitin AC/alginate lyase"/>
    <property type="match status" value="1"/>
</dbReference>
<dbReference type="GO" id="GO:0016829">
    <property type="term" value="F:lyase activity"/>
    <property type="evidence" value="ECO:0007669"/>
    <property type="project" value="UniProtKB-KW"/>
</dbReference>
<evidence type="ECO:0000313" key="7">
    <source>
        <dbReference type="EMBL" id="NNF08153.1"/>
    </source>
</evidence>
<evidence type="ECO:0008006" key="9">
    <source>
        <dbReference type="Google" id="ProtNLM"/>
    </source>
</evidence>
<dbReference type="Pfam" id="PF16889">
    <property type="entry name" value="Hepar_II_III_N"/>
    <property type="match status" value="1"/>
</dbReference>
<keyword evidence="4" id="KW-0456">Lyase</keyword>
<evidence type="ECO:0000313" key="8">
    <source>
        <dbReference type="Proteomes" id="UP000547674"/>
    </source>
</evidence>
<dbReference type="AlphaFoldDB" id="A0A7Y2H3V8"/>
<comment type="subcellular location">
    <subcellularLocation>
        <location evidence="1">Periplasm</location>
    </subcellularLocation>
</comment>
<dbReference type="InterPro" id="IPR031680">
    <property type="entry name" value="Hepar_II_III_N"/>
</dbReference>
<organism evidence="7 8">
    <name type="scientific">Eiseniibacteriota bacterium</name>
    <dbReference type="NCBI Taxonomy" id="2212470"/>
    <lineage>
        <taxon>Bacteria</taxon>
        <taxon>Candidatus Eiseniibacteriota</taxon>
    </lineage>
</organism>
<keyword evidence="2" id="KW-0732">Signal</keyword>
<evidence type="ECO:0000256" key="1">
    <source>
        <dbReference type="ARBA" id="ARBA00004418"/>
    </source>
</evidence>
<evidence type="ECO:0000256" key="2">
    <source>
        <dbReference type="ARBA" id="ARBA00022729"/>
    </source>
</evidence>
<evidence type="ECO:0000256" key="4">
    <source>
        <dbReference type="ARBA" id="ARBA00023239"/>
    </source>
</evidence>
<feature type="domain" description="Heparinase II/III-like C-terminal" evidence="5">
    <location>
        <begin position="374"/>
        <end position="591"/>
    </location>
</feature>
<dbReference type="PANTHER" id="PTHR39210">
    <property type="entry name" value="HEPARIN-SULFATE LYASE"/>
    <property type="match status" value="1"/>
</dbReference>
<dbReference type="Gene3D" id="1.50.10.100">
    <property type="entry name" value="Chondroitin AC/alginate lyase"/>
    <property type="match status" value="1"/>
</dbReference>
<evidence type="ECO:0000256" key="3">
    <source>
        <dbReference type="ARBA" id="ARBA00022764"/>
    </source>
</evidence>